<dbReference type="EMBL" id="MU277300">
    <property type="protein sequence ID" value="KAI0055269.1"/>
    <property type="molecule type" value="Genomic_DNA"/>
</dbReference>
<evidence type="ECO:0000313" key="1">
    <source>
        <dbReference type="EMBL" id="KAI0055269.1"/>
    </source>
</evidence>
<gene>
    <name evidence="1" type="ORF">BV25DRAFT_1921946</name>
</gene>
<sequence length="420" mass="46016">MVSTANNTSSTSHDAKRGTKRQPELTDFFSIKAKKEFRAQDATRPWMEPLPTGGKSRHRSDHRGAASQVHGDGVPSPLDTGEQVPPLREQVRTDTAEQVEEPRNRESRTSSDESSADGRPVNQTANAQQENTGRDTSQSLPPEPQATSQPRRIHHEMVDSTKALEETSHRAFHPNRKLRIHHEMVNSKKALEETSRRAFHLNRMLRKMDAKDMRPKTIVNPQAGVPTPQQTGVRPETTSRGPGIPGPNAPATHSVPPIPANSPAASAQSPSHEQPNVSAFPSYHANGFPQPQQPTGFTQQPSQHTNRFASGQAPFQQANGFASGRAPFDATYGQPAAQHATGFAFNPTSPQHAFDQAPTQQQNGFAFNQAPTQQQNGFAFNQVPTQQQNGFAFTHPTPSQHTNGYAYPQTPTQYANGFAY</sequence>
<dbReference type="Proteomes" id="UP000814140">
    <property type="component" value="Unassembled WGS sequence"/>
</dbReference>
<accession>A0ACB8SFC2</accession>
<organism evidence="1 2">
    <name type="scientific">Artomyces pyxidatus</name>
    <dbReference type="NCBI Taxonomy" id="48021"/>
    <lineage>
        <taxon>Eukaryota</taxon>
        <taxon>Fungi</taxon>
        <taxon>Dikarya</taxon>
        <taxon>Basidiomycota</taxon>
        <taxon>Agaricomycotina</taxon>
        <taxon>Agaricomycetes</taxon>
        <taxon>Russulales</taxon>
        <taxon>Auriscalpiaceae</taxon>
        <taxon>Artomyces</taxon>
    </lineage>
</organism>
<reference evidence="1" key="1">
    <citation type="submission" date="2021-03" db="EMBL/GenBank/DDBJ databases">
        <authorList>
            <consortium name="DOE Joint Genome Institute"/>
            <person name="Ahrendt S."/>
            <person name="Looney B.P."/>
            <person name="Miyauchi S."/>
            <person name="Morin E."/>
            <person name="Drula E."/>
            <person name="Courty P.E."/>
            <person name="Chicoki N."/>
            <person name="Fauchery L."/>
            <person name="Kohler A."/>
            <person name="Kuo A."/>
            <person name="Labutti K."/>
            <person name="Pangilinan J."/>
            <person name="Lipzen A."/>
            <person name="Riley R."/>
            <person name="Andreopoulos W."/>
            <person name="He G."/>
            <person name="Johnson J."/>
            <person name="Barry K.W."/>
            <person name="Grigoriev I.V."/>
            <person name="Nagy L."/>
            <person name="Hibbett D."/>
            <person name="Henrissat B."/>
            <person name="Matheny P.B."/>
            <person name="Labbe J."/>
            <person name="Martin F."/>
        </authorList>
    </citation>
    <scope>NUCLEOTIDE SEQUENCE</scope>
    <source>
        <strain evidence="1">HHB10654</strain>
    </source>
</reference>
<proteinExistence type="predicted"/>
<feature type="non-terminal residue" evidence="1">
    <location>
        <position position="420"/>
    </location>
</feature>
<evidence type="ECO:0000313" key="2">
    <source>
        <dbReference type="Proteomes" id="UP000814140"/>
    </source>
</evidence>
<comment type="caution">
    <text evidence="1">The sequence shown here is derived from an EMBL/GenBank/DDBJ whole genome shotgun (WGS) entry which is preliminary data.</text>
</comment>
<protein>
    <submittedName>
        <fullName evidence="1">Uncharacterized protein</fullName>
    </submittedName>
</protein>
<name>A0ACB8SFC2_9AGAM</name>
<keyword evidence="2" id="KW-1185">Reference proteome</keyword>
<reference evidence="1" key="2">
    <citation type="journal article" date="2022" name="New Phytol.">
        <title>Evolutionary transition to the ectomycorrhizal habit in the genomes of a hyperdiverse lineage of mushroom-forming fungi.</title>
        <authorList>
            <person name="Looney B."/>
            <person name="Miyauchi S."/>
            <person name="Morin E."/>
            <person name="Drula E."/>
            <person name="Courty P.E."/>
            <person name="Kohler A."/>
            <person name="Kuo A."/>
            <person name="LaButti K."/>
            <person name="Pangilinan J."/>
            <person name="Lipzen A."/>
            <person name="Riley R."/>
            <person name="Andreopoulos W."/>
            <person name="He G."/>
            <person name="Johnson J."/>
            <person name="Nolan M."/>
            <person name="Tritt A."/>
            <person name="Barry K.W."/>
            <person name="Grigoriev I.V."/>
            <person name="Nagy L.G."/>
            <person name="Hibbett D."/>
            <person name="Henrissat B."/>
            <person name="Matheny P.B."/>
            <person name="Labbe J."/>
            <person name="Martin F.M."/>
        </authorList>
    </citation>
    <scope>NUCLEOTIDE SEQUENCE</scope>
    <source>
        <strain evidence="1">HHB10654</strain>
    </source>
</reference>